<protein>
    <submittedName>
        <fullName evidence="2">Putative lipoprotein</fullName>
    </submittedName>
</protein>
<feature type="signal peptide" evidence="1">
    <location>
        <begin position="1"/>
        <end position="23"/>
    </location>
</feature>
<dbReference type="HOGENOM" id="CLU_2141031_0_0_4"/>
<dbReference type="AlphaFoldDB" id="A0A0C6P8E3"/>
<name>A0A0C6P8E3_BORBO</name>
<feature type="chain" id="PRO_5002189974" evidence="1">
    <location>
        <begin position="24"/>
        <end position="112"/>
    </location>
</feature>
<reference evidence="2 3" key="1">
    <citation type="journal article" date="2012" name="BMC Genomics">
        <title>Comparative genomics of the classical Bordetella subspecies: the evolution and exchange of virulence-associated diversity amongst closely related pathogens.</title>
        <authorList>
            <person name="Park J."/>
            <person name="Zhang Y."/>
            <person name="Buboltz A.M."/>
            <person name="Zhang X."/>
            <person name="Schuster S.C."/>
            <person name="Ahuja U."/>
            <person name="Liu M."/>
            <person name="Miller J.F."/>
            <person name="Sebaihia M."/>
            <person name="Bentley S.D."/>
            <person name="Parkhill J."/>
            <person name="Harvill E.T."/>
        </authorList>
    </citation>
    <scope>NUCLEOTIDE SEQUENCE [LARGE SCALE GENOMIC DNA]</scope>
    <source>
        <strain evidence="2 3">253</strain>
    </source>
</reference>
<proteinExistence type="predicted"/>
<gene>
    <name evidence="2" type="ORF">BN112_2686</name>
</gene>
<dbReference type="EMBL" id="HE965806">
    <property type="protein sequence ID" value="CCJ54603.1"/>
    <property type="molecule type" value="Genomic_DNA"/>
</dbReference>
<dbReference type="KEGG" id="bbh:BN112_2686"/>
<organism evidence="2 3">
    <name type="scientific">Bordetella bronchiseptica 253</name>
    <dbReference type="NCBI Taxonomy" id="568707"/>
    <lineage>
        <taxon>Bacteria</taxon>
        <taxon>Pseudomonadati</taxon>
        <taxon>Pseudomonadota</taxon>
        <taxon>Betaproteobacteria</taxon>
        <taxon>Burkholderiales</taxon>
        <taxon>Alcaligenaceae</taxon>
        <taxon>Bordetella</taxon>
    </lineage>
</organism>
<keyword evidence="1" id="KW-0732">Signal</keyword>
<dbReference type="Proteomes" id="UP000007564">
    <property type="component" value="Chromosome"/>
</dbReference>
<accession>A0A0C6P8E3</accession>
<dbReference type="RefSeq" id="WP_015064539.1">
    <property type="nucleotide sequence ID" value="NC_019382.1"/>
</dbReference>
<evidence type="ECO:0000313" key="2">
    <source>
        <dbReference type="EMBL" id="CCJ54603.1"/>
    </source>
</evidence>
<dbReference type="OrthoDB" id="8689297at2"/>
<keyword evidence="2" id="KW-0449">Lipoprotein</keyword>
<evidence type="ECO:0000256" key="1">
    <source>
        <dbReference type="SAM" id="SignalP"/>
    </source>
</evidence>
<evidence type="ECO:0000313" key="3">
    <source>
        <dbReference type="Proteomes" id="UP000007564"/>
    </source>
</evidence>
<sequence>MLKTLSKKALAAAAALGVAGACAAQGAETHLAMAEMGGAMHAAAQACGDYKPAELSDMKARQQQAMAGMGVSAEQFETAFAAGLAKGKQQIAGASAQQKQQMCEQLRAMPRQ</sequence>
<dbReference type="PROSITE" id="PS51257">
    <property type="entry name" value="PROKAR_LIPOPROTEIN"/>
    <property type="match status" value="1"/>
</dbReference>